<dbReference type="RefSeq" id="WP_090851745.1">
    <property type="nucleotide sequence ID" value="NZ_FMZM01000002.1"/>
</dbReference>
<dbReference type="OrthoDB" id="2117590at201174"/>
<dbReference type="Gene3D" id="3.40.50.11780">
    <property type="match status" value="1"/>
</dbReference>
<dbReference type="EMBL" id="FMZM01000002">
    <property type="protein sequence ID" value="SDC46178.1"/>
    <property type="molecule type" value="Genomic_DNA"/>
</dbReference>
<sequence length="374" mass="38078">MSRPQIIVNVTGALPRRGTPTATGTAFLVYAGATGPTAPKECLSSADATAAAVPDTVAAFVGDALEQGAPKVVIVRATATDVAAVTEAEWTAGLRKLTKDFGPGQVCIPGITTAAAYAALVDHAEEFTERTVLLDTPSTVVAATTATAATGLNAADGSIRASMVGPWVTVPGPAGTTRNVPGSVIAAGLAARGDAAVGHTNQAPIFDQGRDAGLVRRGVTVTTVFSDVDADTLYDAGVNLIRLVNGKPTLTAWRSLSDDPIFRQLNVGRLAMSLVTGMSGTMLKFLGRQIDGRGQLFAETEGALRGLLLELYGAGALYGETADDAFDVDCSFANNPPQSIAQGQVFAAAEVAATAHTERITIAVVTAVAEGVAA</sequence>
<dbReference type="AlphaFoldDB" id="A0A1G6LSA3"/>
<name>A0A1G6LSA3_9ACTN</name>
<dbReference type="Proteomes" id="UP000199034">
    <property type="component" value="Unassembled WGS sequence"/>
</dbReference>
<gene>
    <name evidence="1" type="ORF">SAMN05421872_102346</name>
</gene>
<evidence type="ECO:0000313" key="1">
    <source>
        <dbReference type="EMBL" id="SDC46178.1"/>
    </source>
</evidence>
<dbReference type="InterPro" id="IPR052042">
    <property type="entry name" value="Tail_sheath_structural"/>
</dbReference>
<organism evidence="1 2">
    <name type="scientific">Nocardioides lianchengensis</name>
    <dbReference type="NCBI Taxonomy" id="1045774"/>
    <lineage>
        <taxon>Bacteria</taxon>
        <taxon>Bacillati</taxon>
        <taxon>Actinomycetota</taxon>
        <taxon>Actinomycetes</taxon>
        <taxon>Propionibacteriales</taxon>
        <taxon>Nocardioidaceae</taxon>
        <taxon>Nocardioides</taxon>
    </lineage>
</organism>
<dbReference type="PANTHER" id="PTHR35861:SF1">
    <property type="entry name" value="PHAGE TAIL SHEATH PROTEIN"/>
    <property type="match status" value="1"/>
</dbReference>
<keyword evidence="2" id="KW-1185">Reference proteome</keyword>
<reference evidence="1 2" key="1">
    <citation type="submission" date="2016-10" db="EMBL/GenBank/DDBJ databases">
        <authorList>
            <person name="de Groot N.N."/>
        </authorList>
    </citation>
    <scope>NUCLEOTIDE SEQUENCE [LARGE SCALE GENOMIC DNA]</scope>
    <source>
        <strain evidence="1 2">CGMCC 4.6858</strain>
    </source>
</reference>
<accession>A0A1G6LSA3</accession>
<dbReference type="PANTHER" id="PTHR35861">
    <property type="match status" value="1"/>
</dbReference>
<protein>
    <submittedName>
        <fullName evidence="1">Phage tail sheath protein</fullName>
    </submittedName>
</protein>
<dbReference type="STRING" id="1045774.SAMN05421872_102346"/>
<evidence type="ECO:0000313" key="2">
    <source>
        <dbReference type="Proteomes" id="UP000199034"/>
    </source>
</evidence>
<proteinExistence type="predicted"/>